<keyword evidence="5 13" id="KW-0479">Metal-binding</keyword>
<organism evidence="16 17">
    <name type="scientific">Simiduia aestuariiviva</name>
    <dbReference type="NCBI Taxonomy" id="1510459"/>
    <lineage>
        <taxon>Bacteria</taxon>
        <taxon>Pseudomonadati</taxon>
        <taxon>Pseudomonadota</taxon>
        <taxon>Gammaproteobacteria</taxon>
        <taxon>Cellvibrionales</taxon>
        <taxon>Cellvibrionaceae</taxon>
        <taxon>Simiduia</taxon>
    </lineage>
</organism>
<gene>
    <name evidence="16" type="ORF">FHS30_000035</name>
</gene>
<comment type="similarity">
    <text evidence="2">Belongs to the Nudix hydrolase family. NudF subfamily.</text>
</comment>
<keyword evidence="7 13" id="KW-0460">Magnesium</keyword>
<dbReference type="PROSITE" id="PS51462">
    <property type="entry name" value="NUDIX"/>
    <property type="match status" value="1"/>
</dbReference>
<dbReference type="InterPro" id="IPR004385">
    <property type="entry name" value="NDP_pyrophosphatase"/>
</dbReference>
<dbReference type="EC" id="3.6.1.13" evidence="3"/>
<dbReference type="GO" id="GO:0046872">
    <property type="term" value="F:metal ion binding"/>
    <property type="evidence" value="ECO:0007669"/>
    <property type="project" value="UniProtKB-KW"/>
</dbReference>
<sequence>MLAPQFQRNDVEIAETEIQYQGFFRMVRHRLRHKLFNGGWSNWMLREVFERGDAVAAILYDPAQDLVGFVEQFRVGALAVPYGPWCLEVVAGMTERGETPAQVIAREIQEEAGLQARQLVPICDYLSSPGGSDERLYLYCALCDLTGAGGVFGLAEENEDIRLHVAPAQAVFANLYDGRFNNAATLLCLQWLQIHRPELRGGSDL</sequence>
<feature type="binding site" evidence="13">
    <location>
        <position position="91"/>
    </location>
    <ligand>
        <name>Mg(2+)</name>
        <dbReference type="ChEBI" id="CHEBI:18420"/>
        <label>1</label>
    </ligand>
</feature>
<evidence type="ECO:0000256" key="8">
    <source>
        <dbReference type="ARBA" id="ARBA00025164"/>
    </source>
</evidence>
<dbReference type="GO" id="GO:0047631">
    <property type="term" value="F:ADP-ribose diphosphatase activity"/>
    <property type="evidence" value="ECO:0007669"/>
    <property type="project" value="UniProtKB-EC"/>
</dbReference>
<feature type="binding site" evidence="13">
    <location>
        <position position="111"/>
    </location>
    <ligand>
        <name>Mg(2+)</name>
        <dbReference type="ChEBI" id="CHEBI:18420"/>
        <label>1</label>
    </ligand>
</feature>
<keyword evidence="6 16" id="KW-0378">Hydrolase</keyword>
<dbReference type="NCBIfam" id="TIGR00052">
    <property type="entry name" value="nudix-type nucleoside diphosphatase, YffH/AdpP family"/>
    <property type="match status" value="1"/>
</dbReference>
<dbReference type="InterPro" id="IPR015797">
    <property type="entry name" value="NUDIX_hydrolase-like_dom_sf"/>
</dbReference>
<evidence type="ECO:0000256" key="5">
    <source>
        <dbReference type="ARBA" id="ARBA00022723"/>
    </source>
</evidence>
<dbReference type="InterPro" id="IPR000086">
    <property type="entry name" value="NUDIX_hydrolase_dom"/>
</dbReference>
<evidence type="ECO:0000259" key="15">
    <source>
        <dbReference type="PROSITE" id="PS51462"/>
    </source>
</evidence>
<feature type="short sequence motif" description="Nudix box" evidence="14">
    <location>
        <begin position="92"/>
        <end position="114"/>
    </location>
</feature>
<dbReference type="CDD" id="cd24155">
    <property type="entry name" value="NUDIX_ADPRase"/>
    <property type="match status" value="1"/>
</dbReference>
<dbReference type="SUPFAM" id="SSF55811">
    <property type="entry name" value="Nudix"/>
    <property type="match status" value="1"/>
</dbReference>
<dbReference type="PANTHER" id="PTHR11839:SF5">
    <property type="entry name" value="ADP-RIBOSE PYROPHOSPHATASE"/>
    <property type="match status" value="1"/>
</dbReference>
<dbReference type="GO" id="GO:0019144">
    <property type="term" value="F:ADP-sugar diphosphatase activity"/>
    <property type="evidence" value="ECO:0007669"/>
    <property type="project" value="TreeGrafter"/>
</dbReference>
<comment type="caution">
    <text evidence="16">The sequence shown here is derived from an EMBL/GenBank/DDBJ whole genome shotgun (WGS) entry which is preliminary data.</text>
</comment>
<evidence type="ECO:0000256" key="4">
    <source>
        <dbReference type="ARBA" id="ARBA00013297"/>
    </source>
</evidence>
<evidence type="ECO:0000313" key="16">
    <source>
        <dbReference type="EMBL" id="MBB3166859.1"/>
    </source>
</evidence>
<feature type="binding site" evidence="13">
    <location>
        <position position="159"/>
    </location>
    <ligand>
        <name>Mg(2+)</name>
        <dbReference type="ChEBI" id="CHEBI:18420"/>
        <label>1</label>
    </ligand>
</feature>
<comment type="function">
    <text evidence="8">Acts on ADP-mannose and ADP-glucose as well as ADP-ribose. Prevents glycogen biosynthesis. The reaction catalyzed by this enzyme is a limiting step of the gluconeogenic process.</text>
</comment>
<dbReference type="GO" id="GO:0005829">
    <property type="term" value="C:cytosol"/>
    <property type="evidence" value="ECO:0007669"/>
    <property type="project" value="TreeGrafter"/>
</dbReference>
<comment type="catalytic activity">
    <reaction evidence="12">
        <text>ADP-D-ribose + H2O = D-ribose 5-phosphate + AMP + 2 H(+)</text>
        <dbReference type="Rhea" id="RHEA:10412"/>
        <dbReference type="ChEBI" id="CHEBI:15377"/>
        <dbReference type="ChEBI" id="CHEBI:15378"/>
        <dbReference type="ChEBI" id="CHEBI:57967"/>
        <dbReference type="ChEBI" id="CHEBI:78346"/>
        <dbReference type="ChEBI" id="CHEBI:456215"/>
        <dbReference type="EC" id="3.6.1.13"/>
    </reaction>
</comment>
<dbReference type="PROSITE" id="PS00893">
    <property type="entry name" value="NUDIX_BOX"/>
    <property type="match status" value="1"/>
</dbReference>
<dbReference type="GO" id="GO:0006753">
    <property type="term" value="P:nucleoside phosphate metabolic process"/>
    <property type="evidence" value="ECO:0007669"/>
    <property type="project" value="TreeGrafter"/>
</dbReference>
<dbReference type="InterPro" id="IPR020084">
    <property type="entry name" value="NUDIX_hydrolase_CS"/>
</dbReference>
<dbReference type="PANTHER" id="PTHR11839">
    <property type="entry name" value="UDP/ADP-SUGAR PYROPHOSPHATASE"/>
    <property type="match status" value="1"/>
</dbReference>
<evidence type="ECO:0000256" key="14">
    <source>
        <dbReference type="PIRSR" id="PIRSR604385-3"/>
    </source>
</evidence>
<evidence type="ECO:0000256" key="2">
    <source>
        <dbReference type="ARBA" id="ARBA00007482"/>
    </source>
</evidence>
<evidence type="ECO:0000256" key="9">
    <source>
        <dbReference type="ARBA" id="ARBA00030162"/>
    </source>
</evidence>
<protein>
    <recommendedName>
        <fullName evidence="4">ADP-ribose pyrophosphatase</fullName>
        <ecNumber evidence="3">3.6.1.13</ecNumber>
    </recommendedName>
    <alternativeName>
        <fullName evidence="9">ADP-ribose diphosphatase</fullName>
    </alternativeName>
    <alternativeName>
        <fullName evidence="11">ADP-ribose phosphohydrolase</fullName>
    </alternativeName>
    <alternativeName>
        <fullName evidence="10">Adenosine diphosphoribose pyrophosphatase</fullName>
    </alternativeName>
</protein>
<evidence type="ECO:0000256" key="10">
    <source>
        <dbReference type="ARBA" id="ARBA00030308"/>
    </source>
</evidence>
<dbReference type="RefSeq" id="WP_183907210.1">
    <property type="nucleotide sequence ID" value="NZ_JACHXZ010000001.1"/>
</dbReference>
<dbReference type="Pfam" id="PF00293">
    <property type="entry name" value="NUDIX"/>
    <property type="match status" value="1"/>
</dbReference>
<dbReference type="EMBL" id="JACHXZ010000001">
    <property type="protein sequence ID" value="MBB3166859.1"/>
    <property type="molecule type" value="Genomic_DNA"/>
</dbReference>
<name>A0A839UJR8_9GAMM</name>
<accession>A0A839UJR8</accession>
<evidence type="ECO:0000256" key="3">
    <source>
        <dbReference type="ARBA" id="ARBA00012453"/>
    </source>
</evidence>
<keyword evidence="17" id="KW-1185">Reference proteome</keyword>
<evidence type="ECO:0000313" key="17">
    <source>
        <dbReference type="Proteomes" id="UP000559987"/>
    </source>
</evidence>
<comment type="cofactor">
    <cofactor evidence="1 13">
        <name>Mg(2+)</name>
        <dbReference type="ChEBI" id="CHEBI:18420"/>
    </cofactor>
</comment>
<feature type="domain" description="Nudix hydrolase" evidence="15">
    <location>
        <begin position="50"/>
        <end position="193"/>
    </location>
</feature>
<reference evidence="16 17" key="1">
    <citation type="submission" date="2020-08" db="EMBL/GenBank/DDBJ databases">
        <title>Genomic Encyclopedia of Type Strains, Phase III (KMG-III): the genomes of soil and plant-associated and newly described type strains.</title>
        <authorList>
            <person name="Whitman W."/>
        </authorList>
    </citation>
    <scope>NUCLEOTIDE SEQUENCE [LARGE SCALE GENOMIC DNA]</scope>
    <source>
        <strain evidence="16 17">CECT 8571</strain>
    </source>
</reference>
<proteinExistence type="inferred from homology"/>
<dbReference type="Gene3D" id="3.90.79.10">
    <property type="entry name" value="Nucleoside Triphosphate Pyrophosphohydrolase"/>
    <property type="match status" value="1"/>
</dbReference>
<dbReference type="GO" id="GO:0019693">
    <property type="term" value="P:ribose phosphate metabolic process"/>
    <property type="evidence" value="ECO:0007669"/>
    <property type="project" value="TreeGrafter"/>
</dbReference>
<evidence type="ECO:0000256" key="7">
    <source>
        <dbReference type="ARBA" id="ARBA00022842"/>
    </source>
</evidence>
<evidence type="ECO:0000256" key="13">
    <source>
        <dbReference type="PIRSR" id="PIRSR604385-2"/>
    </source>
</evidence>
<dbReference type="Proteomes" id="UP000559987">
    <property type="component" value="Unassembled WGS sequence"/>
</dbReference>
<evidence type="ECO:0000256" key="11">
    <source>
        <dbReference type="ARBA" id="ARBA00033056"/>
    </source>
</evidence>
<evidence type="ECO:0000256" key="12">
    <source>
        <dbReference type="ARBA" id="ARBA00049546"/>
    </source>
</evidence>
<evidence type="ECO:0000256" key="1">
    <source>
        <dbReference type="ARBA" id="ARBA00001946"/>
    </source>
</evidence>
<dbReference type="AlphaFoldDB" id="A0A839UJR8"/>
<evidence type="ECO:0000256" key="6">
    <source>
        <dbReference type="ARBA" id="ARBA00022801"/>
    </source>
</evidence>
<feature type="binding site" evidence="13">
    <location>
        <position position="107"/>
    </location>
    <ligand>
        <name>Mg(2+)</name>
        <dbReference type="ChEBI" id="CHEBI:18420"/>
        <label>1</label>
    </ligand>
</feature>